<keyword evidence="6" id="KW-1185">Reference proteome</keyword>
<gene>
    <name evidence="5" type="primary">UGT2B14_3</name>
    <name evidence="7" type="synonym">LOC112693565</name>
    <name evidence="5" type="ORF">g.28424</name>
</gene>
<evidence type="ECO:0000256" key="2">
    <source>
        <dbReference type="ARBA" id="ARBA00022676"/>
    </source>
</evidence>
<reference evidence="5" key="1">
    <citation type="submission" date="2018-04" db="EMBL/GenBank/DDBJ databases">
        <title>Transcriptome assembly of Sipha flava.</title>
        <authorList>
            <person name="Scully E.D."/>
            <person name="Geib S.M."/>
            <person name="Palmer N.A."/>
            <person name="Koch K."/>
            <person name="Bradshaw J."/>
            <person name="Heng-Moss T."/>
            <person name="Sarath G."/>
        </authorList>
    </citation>
    <scope>NUCLEOTIDE SEQUENCE</scope>
</reference>
<evidence type="ECO:0000313" key="6">
    <source>
        <dbReference type="Proteomes" id="UP000694846"/>
    </source>
</evidence>
<evidence type="ECO:0000256" key="4">
    <source>
        <dbReference type="SAM" id="SignalP"/>
    </source>
</evidence>
<dbReference type="AlphaFoldDB" id="A0A2S2QSC4"/>
<evidence type="ECO:0000256" key="1">
    <source>
        <dbReference type="ARBA" id="ARBA00009995"/>
    </source>
</evidence>
<name>A0A2S2QSC4_9HEMI</name>
<dbReference type="PANTHER" id="PTHR48043">
    <property type="entry name" value="EG:EG0003.4 PROTEIN-RELATED"/>
    <property type="match status" value="1"/>
</dbReference>
<feature type="chain" id="PRO_5044579249" evidence="4">
    <location>
        <begin position="23"/>
        <end position="280"/>
    </location>
</feature>
<proteinExistence type="inferred from homology"/>
<reference evidence="7" key="2">
    <citation type="submission" date="2025-04" db="UniProtKB">
        <authorList>
            <consortium name="RefSeq"/>
        </authorList>
    </citation>
    <scope>IDENTIFICATION</scope>
    <source>
        <tissue evidence="7">Whole body</tissue>
    </source>
</reference>
<keyword evidence="3 5" id="KW-0808">Transferase</keyword>
<dbReference type="Pfam" id="PF00201">
    <property type="entry name" value="UDPGT"/>
    <property type="match status" value="1"/>
</dbReference>
<sequence length="280" mass="32066">MNNSPSVRKISLMILFFRNALCKNILGVFPIEAQSHQIVFDSYMSELHRRGHNVTVYSHFPEIASEPYKIIKISNTTTSVLNPNYITMDNMNSPSIFNSYKHMFCLVSNGQAYAQSDSLRELYAQPEDTYDLIVTETCNTDLYLALVGRFKAPFVAWTTSPLFVWSADRMGTSSNPAYIPVLMTQHGTDMSFLERWENTLLRSVAFYKYFIDSTIPSQEIATKHYKSLMPLHQLVFKTSFLFVHTHYSLWGSRPLPHNVVEVGGLHVRPSKLQDAVTPYL</sequence>
<dbReference type="GO" id="GO:0008194">
    <property type="term" value="F:UDP-glycosyltransferase activity"/>
    <property type="evidence" value="ECO:0007669"/>
    <property type="project" value="InterPro"/>
</dbReference>
<evidence type="ECO:0000313" key="7">
    <source>
        <dbReference type="RefSeq" id="XP_025424474.1"/>
    </source>
</evidence>
<keyword evidence="2" id="KW-0328">Glycosyltransferase</keyword>
<evidence type="ECO:0000256" key="3">
    <source>
        <dbReference type="ARBA" id="ARBA00022679"/>
    </source>
</evidence>
<dbReference type="InterPro" id="IPR050271">
    <property type="entry name" value="UDP-glycosyltransferase"/>
</dbReference>
<comment type="similarity">
    <text evidence="1">Belongs to the UDP-glycosyltransferase family.</text>
</comment>
<accession>A0A2S2QSC4</accession>
<protein>
    <submittedName>
        <fullName evidence="7">2-hydroxyacylsphingosine 1-beta-galactosyltransferase-like</fullName>
    </submittedName>
    <submittedName>
        <fullName evidence="5">UDP-glucuronosyltransferase 2B14</fullName>
    </submittedName>
</protein>
<dbReference type="InterPro" id="IPR002213">
    <property type="entry name" value="UDP_glucos_trans"/>
</dbReference>
<feature type="signal peptide" evidence="4">
    <location>
        <begin position="1"/>
        <end position="22"/>
    </location>
</feature>
<dbReference type="RefSeq" id="XP_025424474.1">
    <property type="nucleotide sequence ID" value="XM_025568689.1"/>
</dbReference>
<organism evidence="5">
    <name type="scientific">Sipha flava</name>
    <name type="common">yellow sugarcane aphid</name>
    <dbReference type="NCBI Taxonomy" id="143950"/>
    <lineage>
        <taxon>Eukaryota</taxon>
        <taxon>Metazoa</taxon>
        <taxon>Ecdysozoa</taxon>
        <taxon>Arthropoda</taxon>
        <taxon>Hexapoda</taxon>
        <taxon>Insecta</taxon>
        <taxon>Pterygota</taxon>
        <taxon>Neoptera</taxon>
        <taxon>Paraneoptera</taxon>
        <taxon>Hemiptera</taxon>
        <taxon>Sternorrhyncha</taxon>
        <taxon>Aphidomorpha</taxon>
        <taxon>Aphidoidea</taxon>
        <taxon>Aphididae</taxon>
        <taxon>Sipha</taxon>
    </lineage>
</organism>
<keyword evidence="4" id="KW-0732">Signal</keyword>
<dbReference type="SUPFAM" id="SSF53756">
    <property type="entry name" value="UDP-Glycosyltransferase/glycogen phosphorylase"/>
    <property type="match status" value="1"/>
</dbReference>
<dbReference type="Proteomes" id="UP000694846">
    <property type="component" value="Unplaced"/>
</dbReference>
<dbReference type="EMBL" id="GGMS01011464">
    <property type="protein sequence ID" value="MBY80667.1"/>
    <property type="molecule type" value="Transcribed_RNA"/>
</dbReference>
<evidence type="ECO:0000313" key="5">
    <source>
        <dbReference type="EMBL" id="MBY80667.1"/>
    </source>
</evidence>
<dbReference type="OrthoDB" id="5835829at2759"/>
<dbReference type="PANTHER" id="PTHR48043:SF159">
    <property type="entry name" value="EG:EG0003.4 PROTEIN-RELATED"/>
    <property type="match status" value="1"/>
</dbReference>